<feature type="transmembrane region" description="Helical" evidence="7">
    <location>
        <begin position="423"/>
        <end position="449"/>
    </location>
</feature>
<feature type="region of interest" description="Disordered" evidence="8">
    <location>
        <begin position="562"/>
        <end position="581"/>
    </location>
</feature>
<dbReference type="Pfam" id="PF00528">
    <property type="entry name" value="BPD_transp_1"/>
    <property type="match status" value="2"/>
</dbReference>
<feature type="domain" description="ABC transmembrane type-1" evidence="9">
    <location>
        <begin position="378"/>
        <end position="562"/>
    </location>
</feature>
<feature type="transmembrane region" description="Helical" evidence="7">
    <location>
        <begin position="183"/>
        <end position="206"/>
    </location>
</feature>
<keyword evidence="2 7" id="KW-0813">Transport</keyword>
<sequence>MRFLRFPLLAAGAVLVPAFVVGALPWLSGDDPAQTVLRARSAEQELDPAVLAAIRREAGIPDDPLTGALSWLGGAVRGDFGRSWVSGVPVSESVGPAIGVSVTLALVAALVSLVCALLVLAPSLRRAARGTGGVGRGAVAVGAVLAALPEFLLAAGLLVVVAVHWRLAPTSGWTGPANMPLPALALGLPAAGALSRVLASAIDGALSEPWVRVWRANGVRRRVVLRAVLRRAVAVTVPQLVLLFVGLLGSGIVVETVFAIPGLGATALHAVLAQDLPVVQGCVIVLALLGLAFGGVGVLAHRWMLGPALRGAGLPQSTSDSGGSARWALAAAGVLAVAVVAGLLRDPSAISLTDRLAPPTAAHPFGTDALGRDLLARFGHGALLSIGGSLVIGTISLVIGVVVGMTRARAGVADVLNAVPPVLAGIVVAAVAGPGMAGALVAVGAVAWIPLAVHTRTLVAEVRDAGFVRAARASGAGRAHVARRHLVPSVLPPVLRHALIRLPHNALALAGLGYLGLAAPHDSPEWGAILAQSLDYAETAPWAVAFPTAGLTLLGLTAALTPAHPADTPTPHDRARAPRLR</sequence>
<feature type="transmembrane region" description="Helical" evidence="7">
    <location>
        <begin position="382"/>
        <end position="403"/>
    </location>
</feature>
<evidence type="ECO:0000256" key="3">
    <source>
        <dbReference type="ARBA" id="ARBA00022475"/>
    </source>
</evidence>
<dbReference type="InterPro" id="IPR035906">
    <property type="entry name" value="MetI-like_sf"/>
</dbReference>
<feature type="compositionally biased region" description="Basic and acidic residues" evidence="8">
    <location>
        <begin position="570"/>
        <end position="581"/>
    </location>
</feature>
<evidence type="ECO:0000256" key="8">
    <source>
        <dbReference type="SAM" id="MobiDB-lite"/>
    </source>
</evidence>
<comment type="caution">
    <text evidence="10">The sequence shown here is derived from an EMBL/GenBank/DDBJ whole genome shotgun (WGS) entry which is preliminary data.</text>
</comment>
<dbReference type="CDD" id="cd06261">
    <property type="entry name" value="TM_PBP2"/>
    <property type="match status" value="1"/>
</dbReference>
<gene>
    <name evidence="10" type="ORF">QFW96_09595</name>
</gene>
<evidence type="ECO:0000256" key="1">
    <source>
        <dbReference type="ARBA" id="ARBA00004651"/>
    </source>
</evidence>
<proteinExistence type="inferred from homology"/>
<keyword evidence="4 7" id="KW-0812">Transmembrane</keyword>
<feature type="domain" description="ABC transmembrane type-1" evidence="9">
    <location>
        <begin position="98"/>
        <end position="297"/>
    </location>
</feature>
<dbReference type="PANTHER" id="PTHR43386">
    <property type="entry name" value="OLIGOPEPTIDE TRANSPORT SYSTEM PERMEASE PROTEIN APPC"/>
    <property type="match status" value="1"/>
</dbReference>
<dbReference type="SUPFAM" id="SSF161098">
    <property type="entry name" value="MetI-like"/>
    <property type="match status" value="1"/>
</dbReference>
<evidence type="ECO:0000313" key="10">
    <source>
        <dbReference type="EMBL" id="MDI2028865.1"/>
    </source>
</evidence>
<evidence type="ECO:0000313" key="11">
    <source>
        <dbReference type="Proteomes" id="UP001237595"/>
    </source>
</evidence>
<evidence type="ECO:0000256" key="6">
    <source>
        <dbReference type="ARBA" id="ARBA00023136"/>
    </source>
</evidence>
<accession>A0ABT6PLL4</accession>
<keyword evidence="5 7" id="KW-1133">Transmembrane helix</keyword>
<comment type="similarity">
    <text evidence="7">Belongs to the binding-protein-dependent transport system permease family.</text>
</comment>
<evidence type="ECO:0000256" key="7">
    <source>
        <dbReference type="RuleBase" id="RU363032"/>
    </source>
</evidence>
<keyword evidence="11" id="KW-1185">Reference proteome</keyword>
<dbReference type="RefSeq" id="WP_281455230.1">
    <property type="nucleotide sequence ID" value="NZ_JASAOF010000004.1"/>
</dbReference>
<keyword evidence="6 7" id="KW-0472">Membrane</keyword>
<dbReference type="EMBL" id="JASAOF010000004">
    <property type="protein sequence ID" value="MDI2028865.1"/>
    <property type="molecule type" value="Genomic_DNA"/>
</dbReference>
<feature type="transmembrane region" description="Helical" evidence="7">
    <location>
        <begin position="325"/>
        <end position="344"/>
    </location>
</feature>
<evidence type="ECO:0000256" key="2">
    <source>
        <dbReference type="ARBA" id="ARBA00022448"/>
    </source>
</evidence>
<comment type="subcellular location">
    <subcellularLocation>
        <location evidence="1 7">Cell membrane</location>
        <topology evidence="1 7">Multi-pass membrane protein</topology>
    </subcellularLocation>
</comment>
<name>A0ABT6PLL4_9PSEU</name>
<feature type="transmembrane region" description="Helical" evidence="7">
    <location>
        <begin position="97"/>
        <end position="121"/>
    </location>
</feature>
<protein>
    <submittedName>
        <fullName evidence="10">ABC transporter permease subunit</fullName>
    </submittedName>
</protein>
<feature type="transmembrane region" description="Helical" evidence="7">
    <location>
        <begin position="284"/>
        <end position="305"/>
    </location>
</feature>
<organism evidence="10 11">
    <name type="scientific">Saccharopolyspora ipomoeae</name>
    <dbReference type="NCBI Taxonomy" id="3042027"/>
    <lineage>
        <taxon>Bacteria</taxon>
        <taxon>Bacillati</taxon>
        <taxon>Actinomycetota</taxon>
        <taxon>Actinomycetes</taxon>
        <taxon>Pseudonocardiales</taxon>
        <taxon>Pseudonocardiaceae</taxon>
        <taxon>Saccharopolyspora</taxon>
    </lineage>
</organism>
<evidence type="ECO:0000256" key="4">
    <source>
        <dbReference type="ARBA" id="ARBA00022692"/>
    </source>
</evidence>
<dbReference type="Proteomes" id="UP001237595">
    <property type="component" value="Unassembled WGS sequence"/>
</dbReference>
<dbReference type="InterPro" id="IPR050366">
    <property type="entry name" value="BP-dependent_transpt_permease"/>
</dbReference>
<feature type="transmembrane region" description="Helical" evidence="7">
    <location>
        <begin position="133"/>
        <end position="163"/>
    </location>
</feature>
<reference evidence="10 11" key="1">
    <citation type="submission" date="2023-04" db="EMBL/GenBank/DDBJ databases">
        <title>Draft genome sequence of Saccharopolyspora sp. TS4A08 isolated from sweet potato rhizospheric soil.</title>
        <authorList>
            <person name="Suksaard P."/>
            <person name="Duangmal K."/>
        </authorList>
    </citation>
    <scope>NUCLEOTIDE SEQUENCE [LARGE SCALE GENOMIC DNA]</scope>
    <source>
        <strain evidence="10 11">TS4A08</strain>
    </source>
</reference>
<keyword evidence="3" id="KW-1003">Cell membrane</keyword>
<dbReference type="PROSITE" id="PS50928">
    <property type="entry name" value="ABC_TM1"/>
    <property type="match status" value="2"/>
</dbReference>
<dbReference type="PANTHER" id="PTHR43386:SF1">
    <property type="entry name" value="D,D-DIPEPTIDE TRANSPORT SYSTEM PERMEASE PROTEIN DDPC-RELATED"/>
    <property type="match status" value="1"/>
</dbReference>
<dbReference type="InterPro" id="IPR000515">
    <property type="entry name" value="MetI-like"/>
</dbReference>
<evidence type="ECO:0000259" key="9">
    <source>
        <dbReference type="PROSITE" id="PS50928"/>
    </source>
</evidence>
<dbReference type="Gene3D" id="1.10.3720.10">
    <property type="entry name" value="MetI-like"/>
    <property type="match status" value="1"/>
</dbReference>
<evidence type="ECO:0000256" key="5">
    <source>
        <dbReference type="ARBA" id="ARBA00022989"/>
    </source>
</evidence>